<dbReference type="Proteomes" id="UP001318682">
    <property type="component" value="Chromosome"/>
</dbReference>
<dbReference type="EMBL" id="CP143423">
    <property type="protein sequence ID" value="WVX51396.1"/>
    <property type="molecule type" value="Genomic_DNA"/>
</dbReference>
<evidence type="ECO:0000313" key="2">
    <source>
        <dbReference type="EMBL" id="WVX51396.1"/>
    </source>
</evidence>
<accession>A0ABZ2C062</accession>
<evidence type="ECO:0000313" key="3">
    <source>
        <dbReference type="Proteomes" id="UP001318682"/>
    </source>
</evidence>
<dbReference type="InterPro" id="IPR036390">
    <property type="entry name" value="WH_DNA-bd_sf"/>
</dbReference>
<reference evidence="3" key="1">
    <citation type="submission" date="2024-01" db="EMBL/GenBank/DDBJ databases">
        <title>Roseobacter fucihabitans sp. nov., isolated from the brown alga Fucus spiralis.</title>
        <authorList>
            <person name="Hahnke S."/>
            <person name="Berger M."/>
            <person name="Schlingloff A."/>
            <person name="Athale I."/>
            <person name="Neumann-Schaal M."/>
            <person name="Adenaya A."/>
            <person name="Poehlein A."/>
            <person name="Daniel R."/>
            <person name="Pertersen J."/>
            <person name="Brinkhoff T."/>
        </authorList>
    </citation>
    <scope>NUCLEOTIDE SEQUENCE [LARGE SCALE GENOMIC DNA]</scope>
    <source>
        <strain evidence="3">B14</strain>
    </source>
</reference>
<dbReference type="Pfam" id="PF13730">
    <property type="entry name" value="HTH_36"/>
    <property type="match status" value="1"/>
</dbReference>
<dbReference type="Gene3D" id="1.10.10.10">
    <property type="entry name" value="Winged helix-like DNA-binding domain superfamily/Winged helix DNA-binding domain"/>
    <property type="match status" value="1"/>
</dbReference>
<feature type="region of interest" description="Disordered" evidence="1">
    <location>
        <begin position="136"/>
        <end position="169"/>
    </location>
</feature>
<proteinExistence type="predicted"/>
<gene>
    <name evidence="2" type="ORF">ROLI_044970</name>
</gene>
<dbReference type="InterPro" id="IPR036388">
    <property type="entry name" value="WH-like_DNA-bd_sf"/>
</dbReference>
<evidence type="ECO:0008006" key="4">
    <source>
        <dbReference type="Google" id="ProtNLM"/>
    </source>
</evidence>
<dbReference type="RefSeq" id="WP_262386644.1">
    <property type="nucleotide sequence ID" value="NZ_CP143423.1"/>
</dbReference>
<keyword evidence="3" id="KW-1185">Reference proteome</keyword>
<evidence type="ECO:0000256" key="1">
    <source>
        <dbReference type="SAM" id="MobiDB-lite"/>
    </source>
</evidence>
<name>A0ABZ2C062_9RHOB</name>
<organism evidence="2 3">
    <name type="scientific">Roseobacter fucihabitans</name>
    <dbReference type="NCBI Taxonomy" id="1537242"/>
    <lineage>
        <taxon>Bacteria</taxon>
        <taxon>Pseudomonadati</taxon>
        <taxon>Pseudomonadota</taxon>
        <taxon>Alphaproteobacteria</taxon>
        <taxon>Rhodobacterales</taxon>
        <taxon>Roseobacteraceae</taxon>
        <taxon>Roseobacter</taxon>
    </lineage>
</organism>
<dbReference type="SUPFAM" id="SSF46785">
    <property type="entry name" value="Winged helix' DNA-binding domain"/>
    <property type="match status" value="1"/>
</dbReference>
<protein>
    <recommendedName>
        <fullName evidence="4">Replication protein</fullName>
    </recommendedName>
</protein>
<sequence>MSDKEKSLGELALISTANFKSILPINSTQTTLLWQGRLKAMSGMALIWAANVKGLKPAAKIILILLADFHNKDTGQCNPNAQGLTDECEMGRTTLFRYMTTLEQCGLVTRHARDDGNGGRGSNRYELHLDIILDPISRPKGGSSGSNGVVPQNETRRNVSKNAGKKFQR</sequence>